<evidence type="ECO:0000313" key="2">
    <source>
        <dbReference type="Proteomes" id="UP000184221"/>
    </source>
</evidence>
<accession>A0A1M5W0Q8</accession>
<keyword evidence="2" id="KW-1185">Reference proteome</keyword>
<proteinExistence type="predicted"/>
<sequence length="288" mass="32069">MLTFMQESQTNKTADALSSNKMARLHDIVDRMLEPHGKSSDRHRAGLAASGRLLPPFDINRPNEHETKADFNAELAVVTKSLEQVTSLIDTMLVNAKQDDGVAPEIQRLSGILNRKLRENAAGLEVSSASDLVRQNLAEAGGYTTFLMVLLDMQLALQDRARELEDQKSKFWNLSYRAPDYFARFLALNLARLYCQQVGAIPTYGTSGETGEPSTDFCRALKEVYAVLDHEVNEREHARWAVSQLTERDVETRQEGLLGSLVGMTLRETEEETLAALTRSAGRKSLDG</sequence>
<name>A0A1M5W0Q8_9RHOB</name>
<dbReference type="AlphaFoldDB" id="A0A1M5W0Q8"/>
<organism evidence="1 2">
    <name type="scientific">Marivita hallyeonensis</name>
    <dbReference type="NCBI Taxonomy" id="996342"/>
    <lineage>
        <taxon>Bacteria</taxon>
        <taxon>Pseudomonadati</taxon>
        <taxon>Pseudomonadota</taxon>
        <taxon>Alphaproteobacteria</taxon>
        <taxon>Rhodobacterales</taxon>
        <taxon>Roseobacteraceae</taxon>
        <taxon>Marivita</taxon>
    </lineage>
</organism>
<dbReference type="Proteomes" id="UP000184221">
    <property type="component" value="Unassembled WGS sequence"/>
</dbReference>
<evidence type="ECO:0000313" key="1">
    <source>
        <dbReference type="EMBL" id="SHH81085.1"/>
    </source>
</evidence>
<dbReference type="STRING" id="996342.SAMN05443551_3186"/>
<reference evidence="1 2" key="1">
    <citation type="submission" date="2016-11" db="EMBL/GenBank/DDBJ databases">
        <authorList>
            <person name="Jaros S."/>
            <person name="Januszkiewicz K."/>
            <person name="Wedrychowicz H."/>
        </authorList>
    </citation>
    <scope>NUCLEOTIDE SEQUENCE [LARGE SCALE GENOMIC DNA]</scope>
    <source>
        <strain evidence="1 2">DSM 29431</strain>
    </source>
</reference>
<gene>
    <name evidence="1" type="ORF">SAMN05443551_3186</name>
</gene>
<dbReference type="EMBL" id="FQXC01000004">
    <property type="protein sequence ID" value="SHH81085.1"/>
    <property type="molecule type" value="Genomic_DNA"/>
</dbReference>
<protein>
    <submittedName>
        <fullName evidence="1">Uncharacterized protein</fullName>
    </submittedName>
</protein>